<keyword evidence="1" id="KW-0812">Transmembrane</keyword>
<evidence type="ECO:0000256" key="1">
    <source>
        <dbReference type="SAM" id="Phobius"/>
    </source>
</evidence>
<evidence type="ECO:0000313" key="3">
    <source>
        <dbReference type="Proteomes" id="UP000023152"/>
    </source>
</evidence>
<feature type="transmembrane region" description="Helical" evidence="1">
    <location>
        <begin position="18"/>
        <end position="35"/>
    </location>
</feature>
<accession>X6NCB7</accession>
<evidence type="ECO:0000313" key="2">
    <source>
        <dbReference type="EMBL" id="ETO23940.1"/>
    </source>
</evidence>
<sequence length="231" mass="26581">MQVHILDFNPFQPHTKDIYNCAGLSICIHILFFYLKTYTDISFRWPSIWDSIYTGSGAFVGGVYSIILSYEYIRRLSKVVTTMDITNITERELYRIERTCVIALCSCASTIFWLALAAILPYSIGYFFIPISIIIDGICLMCSFRFGDSIFEYFFGCCLHYIQDRNLLRRVIIKKIMENNPTTTSVILTTFTLPTDPIIEQPENITMRSTDFIVDQPEKITMKSTDSLGPI</sequence>
<feature type="transmembrane region" description="Helical" evidence="1">
    <location>
        <begin position="126"/>
        <end position="146"/>
    </location>
</feature>
<keyword evidence="3" id="KW-1185">Reference proteome</keyword>
<comment type="caution">
    <text evidence="2">The sequence shown here is derived from an EMBL/GenBank/DDBJ whole genome shotgun (WGS) entry which is preliminary data.</text>
</comment>
<feature type="transmembrane region" description="Helical" evidence="1">
    <location>
        <begin position="55"/>
        <end position="73"/>
    </location>
</feature>
<proteinExistence type="predicted"/>
<organism evidence="2 3">
    <name type="scientific">Reticulomyxa filosa</name>
    <dbReference type="NCBI Taxonomy" id="46433"/>
    <lineage>
        <taxon>Eukaryota</taxon>
        <taxon>Sar</taxon>
        <taxon>Rhizaria</taxon>
        <taxon>Retaria</taxon>
        <taxon>Foraminifera</taxon>
        <taxon>Monothalamids</taxon>
        <taxon>Reticulomyxidae</taxon>
        <taxon>Reticulomyxa</taxon>
    </lineage>
</organism>
<feature type="transmembrane region" description="Helical" evidence="1">
    <location>
        <begin position="100"/>
        <end position="120"/>
    </location>
</feature>
<gene>
    <name evidence="2" type="ORF">RFI_13221</name>
</gene>
<dbReference type="AlphaFoldDB" id="X6NCB7"/>
<keyword evidence="1" id="KW-1133">Transmembrane helix</keyword>
<dbReference type="Proteomes" id="UP000023152">
    <property type="component" value="Unassembled WGS sequence"/>
</dbReference>
<name>X6NCB7_RETFI</name>
<reference evidence="2 3" key="1">
    <citation type="journal article" date="2013" name="Curr. Biol.">
        <title>The Genome of the Foraminiferan Reticulomyxa filosa.</title>
        <authorList>
            <person name="Glockner G."/>
            <person name="Hulsmann N."/>
            <person name="Schleicher M."/>
            <person name="Noegel A.A."/>
            <person name="Eichinger L."/>
            <person name="Gallinger C."/>
            <person name="Pawlowski J."/>
            <person name="Sierra R."/>
            <person name="Euteneuer U."/>
            <person name="Pillet L."/>
            <person name="Moustafa A."/>
            <person name="Platzer M."/>
            <person name="Groth M."/>
            <person name="Szafranski K."/>
            <person name="Schliwa M."/>
        </authorList>
    </citation>
    <scope>NUCLEOTIDE SEQUENCE [LARGE SCALE GENOMIC DNA]</scope>
</reference>
<protein>
    <submittedName>
        <fullName evidence="2">Uncharacterized protein</fullName>
    </submittedName>
</protein>
<dbReference type="EMBL" id="ASPP01009593">
    <property type="protein sequence ID" value="ETO23940.1"/>
    <property type="molecule type" value="Genomic_DNA"/>
</dbReference>
<keyword evidence="1" id="KW-0472">Membrane</keyword>